<dbReference type="CDD" id="cd16382">
    <property type="entry name" value="XisI-like"/>
    <property type="match status" value="1"/>
</dbReference>
<reference evidence="1 2" key="1">
    <citation type="journal article" date="2020" name="ISME J.">
        <title>Comparative genomics reveals insights into cyanobacterial evolution and habitat adaptation.</title>
        <authorList>
            <person name="Chen M.Y."/>
            <person name="Teng W.K."/>
            <person name="Zhao L."/>
            <person name="Hu C.X."/>
            <person name="Zhou Y.K."/>
            <person name="Han B.P."/>
            <person name="Song L.R."/>
            <person name="Shu W.S."/>
        </authorList>
    </citation>
    <scope>NUCLEOTIDE SEQUENCE [LARGE SCALE GENOMIC DNA]</scope>
    <source>
        <strain evidence="1 2">FACHB-288</strain>
    </source>
</reference>
<accession>A0ABR8A5R5</accession>
<dbReference type="InterPro" id="IPR035943">
    <property type="entry name" value="XisI-like_sf"/>
</dbReference>
<protein>
    <submittedName>
        <fullName evidence="1">XisI protein</fullName>
    </submittedName>
</protein>
<dbReference type="Proteomes" id="UP000658514">
    <property type="component" value="Unassembled WGS sequence"/>
</dbReference>
<dbReference type="InterPro" id="IPR014968">
    <property type="entry name" value="XisI"/>
</dbReference>
<proteinExistence type="predicted"/>
<dbReference type="Pfam" id="PF08869">
    <property type="entry name" value="XisI"/>
    <property type="match status" value="1"/>
</dbReference>
<evidence type="ECO:0000313" key="2">
    <source>
        <dbReference type="Proteomes" id="UP000658514"/>
    </source>
</evidence>
<keyword evidence="2" id="KW-1185">Reference proteome</keyword>
<name>A0ABR8A5R5_9CYAN</name>
<dbReference type="Gene3D" id="3.30.310.110">
    <property type="entry name" value="XisI-like"/>
    <property type="match status" value="1"/>
</dbReference>
<sequence>MDKLTNYRQYIQELLTEESQGKTLGGDIESETIFDIANDRYLLIDLGWKGHRRIYNCLLHVEIRKDKIWIQRNQTDTVIADKLMAKGVAKEDIILGLQPPYVREYTKFGVH</sequence>
<organism evidence="1 2">
    <name type="scientific">Calothrix parietina FACHB-288</name>
    <dbReference type="NCBI Taxonomy" id="2692896"/>
    <lineage>
        <taxon>Bacteria</taxon>
        <taxon>Bacillati</taxon>
        <taxon>Cyanobacteriota</taxon>
        <taxon>Cyanophyceae</taxon>
        <taxon>Nostocales</taxon>
        <taxon>Calotrichaceae</taxon>
        <taxon>Calothrix</taxon>
    </lineage>
</organism>
<dbReference type="RefSeq" id="WP_190539225.1">
    <property type="nucleotide sequence ID" value="NZ_CAWPNO010000117.1"/>
</dbReference>
<dbReference type="EMBL" id="JACJQH010000008">
    <property type="protein sequence ID" value="MBD2195194.1"/>
    <property type="molecule type" value="Genomic_DNA"/>
</dbReference>
<gene>
    <name evidence="1" type="ORF">H6G24_06750</name>
</gene>
<comment type="caution">
    <text evidence="1">The sequence shown here is derived from an EMBL/GenBank/DDBJ whole genome shotgun (WGS) entry which is preliminary data.</text>
</comment>
<evidence type="ECO:0000313" key="1">
    <source>
        <dbReference type="EMBL" id="MBD2195194.1"/>
    </source>
</evidence>
<dbReference type="SUPFAM" id="SSF143847">
    <property type="entry name" value="XisI-like"/>
    <property type="match status" value="1"/>
</dbReference>